<accession>A0A098S625</accession>
<feature type="domain" description="Uracil-DNA glycosylase-like" evidence="1">
    <location>
        <begin position="47"/>
        <end position="219"/>
    </location>
</feature>
<evidence type="ECO:0000313" key="3">
    <source>
        <dbReference type="Proteomes" id="UP000029736"/>
    </source>
</evidence>
<evidence type="ECO:0000313" key="2">
    <source>
        <dbReference type="EMBL" id="KGE87511.1"/>
    </source>
</evidence>
<dbReference type="InterPro" id="IPR036895">
    <property type="entry name" value="Uracil-DNA_glycosylase-like_sf"/>
</dbReference>
<dbReference type="SUPFAM" id="SSF52141">
    <property type="entry name" value="Uracil-DNA glycosylase-like"/>
    <property type="match status" value="1"/>
</dbReference>
<dbReference type="Proteomes" id="UP000029736">
    <property type="component" value="Unassembled WGS sequence"/>
</dbReference>
<sequence length="227" mass="26569">MSIAQRILQFNRSLQPNWELPPHADLLYPFDGKETWNAMEQFYGKYYGDDRPRIAIFGINPGRFGAGVTGVPFTDPIRLEEVCGIPNAFHKKPELSSDFVYRFIDNWGGAEAFYEHFYITSLCPLGFTRDGKNYNFYDDKKLERAVEPHIIHNIQSQLDLGVTNKVALVMGVGKNWKYFEPLNEKHGFFEVLKPLPHPRWVMQYRRKRLEEFLEDYQQALDWAVGKL</sequence>
<dbReference type="Pfam" id="PF03167">
    <property type="entry name" value="UDG"/>
    <property type="match status" value="1"/>
</dbReference>
<dbReference type="STRING" id="1524460.IX84_14985"/>
<comment type="caution">
    <text evidence="2">The sequence shown here is derived from an EMBL/GenBank/DDBJ whole genome shotgun (WGS) entry which is preliminary data.</text>
</comment>
<dbReference type="InterPro" id="IPR005122">
    <property type="entry name" value="Uracil-DNA_glycosylase-like"/>
</dbReference>
<organism evidence="2 3">
    <name type="scientific">Phaeodactylibacter xiamenensis</name>
    <dbReference type="NCBI Taxonomy" id="1524460"/>
    <lineage>
        <taxon>Bacteria</taxon>
        <taxon>Pseudomonadati</taxon>
        <taxon>Bacteroidota</taxon>
        <taxon>Saprospiria</taxon>
        <taxon>Saprospirales</taxon>
        <taxon>Haliscomenobacteraceae</taxon>
        <taxon>Phaeodactylibacter</taxon>
    </lineage>
</organism>
<name>A0A098S625_9BACT</name>
<dbReference type="InterPro" id="IPR032579">
    <property type="entry name" value="Phe_SMUG2-like"/>
</dbReference>
<reference evidence="2 3" key="1">
    <citation type="journal article" date="2014" name="Int. J. Syst. Evol. Microbiol.">
        <title>Phaeodactylibacter xiamenensis gen. nov., sp. nov., a member of the family Saprospiraceae isolated from the marine alga Phaeodactylum tricornutum.</title>
        <authorList>
            <person name="Chen Z.Jr."/>
            <person name="Lei X."/>
            <person name="Lai Q."/>
            <person name="Li Y."/>
            <person name="Zhang B."/>
            <person name="Zhang J."/>
            <person name="Zhang H."/>
            <person name="Yang L."/>
            <person name="Zheng W."/>
            <person name="Tian Y."/>
            <person name="Yu Z."/>
            <person name="Xu H.Jr."/>
            <person name="Zheng T."/>
        </authorList>
    </citation>
    <scope>NUCLEOTIDE SEQUENCE [LARGE SCALE GENOMIC DNA]</scope>
    <source>
        <strain evidence="2 3">KD52</strain>
    </source>
</reference>
<dbReference type="Gene3D" id="3.40.470.10">
    <property type="entry name" value="Uracil-DNA glycosylase-like domain"/>
    <property type="match status" value="1"/>
</dbReference>
<dbReference type="RefSeq" id="WP_044221990.1">
    <property type="nucleotide sequence ID" value="NZ_JBKAGJ010000034.1"/>
</dbReference>
<protein>
    <recommendedName>
        <fullName evidence="1">Uracil-DNA glycosylase-like domain-containing protein</fullName>
    </recommendedName>
</protein>
<dbReference type="CDD" id="cd19375">
    <property type="entry name" value="UDG-F3-like_SMUG2"/>
    <property type="match status" value="1"/>
</dbReference>
<dbReference type="EMBL" id="JPOS01000035">
    <property type="protein sequence ID" value="KGE87511.1"/>
    <property type="molecule type" value="Genomic_DNA"/>
</dbReference>
<proteinExistence type="predicted"/>
<keyword evidence="3" id="KW-1185">Reference proteome</keyword>
<gene>
    <name evidence="2" type="ORF">IX84_14985</name>
</gene>
<dbReference type="AlphaFoldDB" id="A0A098S625"/>
<evidence type="ECO:0000259" key="1">
    <source>
        <dbReference type="Pfam" id="PF03167"/>
    </source>
</evidence>
<dbReference type="OrthoDB" id="7107805at2"/>